<proteinExistence type="inferred from homology"/>
<keyword evidence="3" id="KW-0813">Transport</keyword>
<dbReference type="GO" id="GO:0097272">
    <property type="term" value="P:ammonium homeostasis"/>
    <property type="evidence" value="ECO:0007669"/>
    <property type="project" value="TreeGrafter"/>
</dbReference>
<feature type="transmembrane region" description="Helical" evidence="9">
    <location>
        <begin position="430"/>
        <end position="454"/>
    </location>
</feature>
<feature type="domain" description="Ammonium transporter AmtB-like" evidence="10">
    <location>
        <begin position="247"/>
        <end position="471"/>
    </location>
</feature>
<evidence type="ECO:0000256" key="5">
    <source>
        <dbReference type="ARBA" id="ARBA00022989"/>
    </source>
</evidence>
<evidence type="ECO:0000259" key="10">
    <source>
        <dbReference type="Pfam" id="PF00909"/>
    </source>
</evidence>
<dbReference type="PANTHER" id="PTHR11730">
    <property type="entry name" value="AMMONIUM TRANSPORTER"/>
    <property type="match status" value="1"/>
</dbReference>
<evidence type="ECO:0000256" key="7">
    <source>
        <dbReference type="ARBA" id="ARBA00023177"/>
    </source>
</evidence>
<dbReference type="GO" id="GO:0005886">
    <property type="term" value="C:plasma membrane"/>
    <property type="evidence" value="ECO:0007669"/>
    <property type="project" value="TreeGrafter"/>
</dbReference>
<evidence type="ECO:0000313" key="11">
    <source>
        <dbReference type="EMBL" id="CAI3986666.1"/>
    </source>
</evidence>
<dbReference type="EMBL" id="CAMXCT010001102">
    <property type="protein sequence ID" value="CAI3986666.1"/>
    <property type="molecule type" value="Genomic_DNA"/>
</dbReference>
<reference evidence="12 13" key="2">
    <citation type="submission" date="2024-05" db="EMBL/GenBank/DDBJ databases">
        <authorList>
            <person name="Chen Y."/>
            <person name="Shah S."/>
            <person name="Dougan E. K."/>
            <person name="Thang M."/>
            <person name="Chan C."/>
        </authorList>
    </citation>
    <scope>NUCLEOTIDE SEQUENCE [LARGE SCALE GENOMIC DNA]</scope>
</reference>
<feature type="transmembrane region" description="Helical" evidence="9">
    <location>
        <begin position="109"/>
        <end position="129"/>
    </location>
</feature>
<evidence type="ECO:0000313" key="12">
    <source>
        <dbReference type="EMBL" id="CAL4773978.1"/>
    </source>
</evidence>
<feature type="transmembrane region" description="Helical" evidence="9">
    <location>
        <begin position="75"/>
        <end position="94"/>
    </location>
</feature>
<evidence type="ECO:0000256" key="8">
    <source>
        <dbReference type="SAM" id="MobiDB-lite"/>
    </source>
</evidence>
<feature type="transmembrane region" description="Helical" evidence="9">
    <location>
        <begin position="136"/>
        <end position="159"/>
    </location>
</feature>
<comment type="subcellular location">
    <subcellularLocation>
        <location evidence="1">Membrane</location>
        <topology evidence="1">Multi-pass membrane protein</topology>
    </subcellularLocation>
</comment>
<evidence type="ECO:0000256" key="9">
    <source>
        <dbReference type="SAM" id="Phobius"/>
    </source>
</evidence>
<evidence type="ECO:0000256" key="6">
    <source>
        <dbReference type="ARBA" id="ARBA00023136"/>
    </source>
</evidence>
<feature type="transmembrane region" description="Helical" evidence="9">
    <location>
        <begin position="276"/>
        <end position="299"/>
    </location>
</feature>
<organism evidence="11">
    <name type="scientific">Cladocopium goreaui</name>
    <dbReference type="NCBI Taxonomy" id="2562237"/>
    <lineage>
        <taxon>Eukaryota</taxon>
        <taxon>Sar</taxon>
        <taxon>Alveolata</taxon>
        <taxon>Dinophyceae</taxon>
        <taxon>Suessiales</taxon>
        <taxon>Symbiodiniaceae</taxon>
        <taxon>Cladocopium</taxon>
    </lineage>
</organism>
<dbReference type="InterPro" id="IPR018047">
    <property type="entry name" value="Ammonium_transpt_CS"/>
</dbReference>
<dbReference type="OrthoDB" id="534912at2759"/>
<evidence type="ECO:0000256" key="1">
    <source>
        <dbReference type="ARBA" id="ARBA00004141"/>
    </source>
</evidence>
<keyword evidence="13" id="KW-1185">Reference proteome</keyword>
<name>A0A9P1CAD3_9DINO</name>
<sequence>MDLNPAQVLPDASWLMKMQAQALPECLAFRTRHRADVAFIVTMAGRIIQMQSGFAMLESAYAQPNNAANIMMKNLLDLCIGVLAFYIFGYTIAFGETEDVGIADAGFDLAHWFCCFSYATTAATINSGALAGRVAFFPYLALSTMMTGLVYPISARLVWGGGWLQQMGFVDFAGSATVHLVGAVSALVSTMICGPRIGRFPEYRAWRKPLSWIFGEKHNDQYYRVPEDPVEKKVFIPFRRCRHPVQLLFGTFLLLVGFLAFNPASTFSITDGNDLVMAHASATTLLAAAGAGVGGVTTARNGTARLTGMAYSMARTRSSVVRVPELTNAVIGGLVASCACCTVIPLPIAPLVGLIASLLTLSVEELLVYVQVDDAVGAVAAHGPSGAWGTIAVSLFAQKHCGAGNSEVVGIFFGGGTDGWKHLGIQTLGVLILTGISLGFTYVIVMLVDFLFGFRCSRACELIGLDFWEHQFDDGSLQTNNDKATLFGLAQMRADLSRRNRHLDSVVPKKWRSPAKSYMDVTASENSSSSEVFPVPHPHPVNVANEKDVHGDKATIQKLAKKVEDLEHKISLLTVGMLRDRSKTTEDICGTGNRFSRDVSEESPVAPVRTTKSDRM</sequence>
<dbReference type="PANTHER" id="PTHR11730:SF58">
    <property type="entry name" value="AMMONIUM TRANSPORTER"/>
    <property type="match status" value="1"/>
</dbReference>
<feature type="domain" description="Ammonium transporter AmtB-like" evidence="10">
    <location>
        <begin position="38"/>
        <end position="201"/>
    </location>
</feature>
<gene>
    <name evidence="11" type="ORF">C1SCF055_LOCUS14007</name>
</gene>
<comment type="caution">
    <text evidence="11">The sequence shown here is derived from an EMBL/GenBank/DDBJ whole genome shotgun (WGS) entry which is preliminary data.</text>
</comment>
<keyword evidence="6 9" id="KW-0472">Membrane</keyword>
<feature type="region of interest" description="Disordered" evidence="8">
    <location>
        <begin position="589"/>
        <end position="616"/>
    </location>
</feature>
<feature type="transmembrane region" description="Helical" evidence="9">
    <location>
        <begin position="245"/>
        <end position="264"/>
    </location>
</feature>
<keyword evidence="7" id="KW-0924">Ammonia transport</keyword>
<evidence type="ECO:0000313" key="13">
    <source>
        <dbReference type="Proteomes" id="UP001152797"/>
    </source>
</evidence>
<evidence type="ECO:0000256" key="2">
    <source>
        <dbReference type="ARBA" id="ARBA00005887"/>
    </source>
</evidence>
<keyword evidence="4 9" id="KW-0812">Transmembrane</keyword>
<dbReference type="Pfam" id="PF00909">
    <property type="entry name" value="Ammonium_transp"/>
    <property type="match status" value="2"/>
</dbReference>
<dbReference type="SUPFAM" id="SSF111352">
    <property type="entry name" value="Ammonium transporter"/>
    <property type="match status" value="1"/>
</dbReference>
<dbReference type="Gene3D" id="1.10.3430.10">
    <property type="entry name" value="Ammonium transporter AmtB like domains"/>
    <property type="match status" value="1"/>
</dbReference>
<dbReference type="PROSITE" id="PS01219">
    <property type="entry name" value="AMMONIUM_TRANSP"/>
    <property type="match status" value="1"/>
</dbReference>
<dbReference type="InterPro" id="IPR024041">
    <property type="entry name" value="NH4_transpt_AmtB-like_dom"/>
</dbReference>
<comment type="similarity">
    <text evidence="2">Belongs to the ammonia transporter channel (TC 1.A.11.2) family.</text>
</comment>
<dbReference type="InterPro" id="IPR029020">
    <property type="entry name" value="Ammonium/urea_transptr"/>
</dbReference>
<feature type="transmembrane region" description="Helical" evidence="9">
    <location>
        <begin position="179"/>
        <end position="198"/>
    </location>
</feature>
<protein>
    <submittedName>
        <fullName evidence="12">Ammonium transporter</fullName>
    </submittedName>
</protein>
<dbReference type="AlphaFoldDB" id="A0A9P1CAD3"/>
<dbReference type="EMBL" id="CAMXCT020001102">
    <property type="protein sequence ID" value="CAL1140041.1"/>
    <property type="molecule type" value="Genomic_DNA"/>
</dbReference>
<evidence type="ECO:0000256" key="3">
    <source>
        <dbReference type="ARBA" id="ARBA00022448"/>
    </source>
</evidence>
<evidence type="ECO:0000256" key="4">
    <source>
        <dbReference type="ARBA" id="ARBA00022692"/>
    </source>
</evidence>
<keyword evidence="5 9" id="KW-1133">Transmembrane helix</keyword>
<dbReference type="GO" id="GO:0008519">
    <property type="term" value="F:ammonium channel activity"/>
    <property type="evidence" value="ECO:0007669"/>
    <property type="project" value="InterPro"/>
</dbReference>
<dbReference type="EMBL" id="CAMXCT030001102">
    <property type="protein sequence ID" value="CAL4773978.1"/>
    <property type="molecule type" value="Genomic_DNA"/>
</dbReference>
<reference evidence="11" key="1">
    <citation type="submission" date="2022-10" db="EMBL/GenBank/DDBJ databases">
        <authorList>
            <person name="Chen Y."/>
            <person name="Dougan E. K."/>
            <person name="Chan C."/>
            <person name="Rhodes N."/>
            <person name="Thang M."/>
        </authorList>
    </citation>
    <scope>NUCLEOTIDE SEQUENCE</scope>
</reference>
<dbReference type="Proteomes" id="UP001152797">
    <property type="component" value="Unassembled WGS sequence"/>
</dbReference>
<accession>A0A9P1CAD3</accession>